<comment type="caution">
    <text evidence="3">The sequence shown here is derived from an EMBL/GenBank/DDBJ whole genome shotgun (WGS) entry which is preliminary data.</text>
</comment>
<feature type="compositionally biased region" description="Basic and acidic residues" evidence="1">
    <location>
        <begin position="66"/>
        <end position="80"/>
    </location>
</feature>
<evidence type="ECO:0000313" key="4">
    <source>
        <dbReference type="Proteomes" id="UP000256710"/>
    </source>
</evidence>
<dbReference type="Proteomes" id="UP000256710">
    <property type="component" value="Unassembled WGS sequence"/>
</dbReference>
<gene>
    <name evidence="3" type="ORF">CBM2605_A240077</name>
</gene>
<proteinExistence type="predicted"/>
<feature type="compositionally biased region" description="Basic and acidic residues" evidence="1">
    <location>
        <begin position="47"/>
        <end position="57"/>
    </location>
</feature>
<name>A0ABY1V113_9BURK</name>
<feature type="region of interest" description="Disordered" evidence="1">
    <location>
        <begin position="47"/>
        <end position="80"/>
    </location>
</feature>
<accession>A0ABY1V113</accession>
<dbReference type="EMBL" id="OFTC01000017">
    <property type="protein sequence ID" value="SOZ36075.1"/>
    <property type="molecule type" value="Genomic_DNA"/>
</dbReference>
<sequence length="210" mass="23140">MCGGDDSSEGEALMASLAAPAIRLIATRVIQWLAAATAAGAAAEAARQRTKDADDAKTTPISRAEPQTKAKEKCKDCTPDMGRPFERSTAGWSPISIEYQARIGGMPVGPGVITEWQFSGVTFDGFASTECLLKEAKAKYDQFFDEFGGVYEWWESSAKVIELEAYRQASTAVPRPPVRLRWHFMQPVSYRYFSQIIQAAFPDIEVVFQP</sequence>
<dbReference type="InterPro" id="IPR028904">
    <property type="entry name" value="Tox-REase-5_dom"/>
</dbReference>
<evidence type="ECO:0000259" key="2">
    <source>
        <dbReference type="Pfam" id="PF15648"/>
    </source>
</evidence>
<evidence type="ECO:0000313" key="3">
    <source>
        <dbReference type="EMBL" id="SOZ36075.1"/>
    </source>
</evidence>
<protein>
    <recommendedName>
        <fullName evidence="2">Tox-REase-5 domain-containing protein</fullName>
    </recommendedName>
</protein>
<reference evidence="3 4" key="1">
    <citation type="submission" date="2018-01" db="EMBL/GenBank/DDBJ databases">
        <authorList>
            <person name="Clerissi C."/>
        </authorList>
    </citation>
    <scope>NUCLEOTIDE SEQUENCE [LARGE SCALE GENOMIC DNA]</scope>
    <source>
        <strain evidence="3">Cupriavidus taiwanensis STM 6082</strain>
    </source>
</reference>
<feature type="domain" description="Tox-REase-5" evidence="2">
    <location>
        <begin position="96"/>
        <end position="187"/>
    </location>
</feature>
<organism evidence="3 4">
    <name type="scientific">Cupriavidus neocaledonicus</name>
    <dbReference type="NCBI Taxonomy" id="1040979"/>
    <lineage>
        <taxon>Bacteria</taxon>
        <taxon>Pseudomonadati</taxon>
        <taxon>Pseudomonadota</taxon>
        <taxon>Betaproteobacteria</taxon>
        <taxon>Burkholderiales</taxon>
        <taxon>Burkholderiaceae</taxon>
        <taxon>Cupriavidus</taxon>
    </lineage>
</organism>
<dbReference type="Pfam" id="PF15648">
    <property type="entry name" value="Tox-REase-5"/>
    <property type="match status" value="1"/>
</dbReference>
<keyword evidence="4" id="KW-1185">Reference proteome</keyword>
<evidence type="ECO:0000256" key="1">
    <source>
        <dbReference type="SAM" id="MobiDB-lite"/>
    </source>
</evidence>